<accession>J3PAU2</accession>
<keyword evidence="4" id="KW-1185">Reference proteome</keyword>
<dbReference type="Proteomes" id="UP000006039">
    <property type="component" value="Unassembled WGS sequence"/>
</dbReference>
<evidence type="ECO:0000313" key="4">
    <source>
        <dbReference type="Proteomes" id="UP000006039"/>
    </source>
</evidence>
<reference evidence="4" key="1">
    <citation type="submission" date="2010-07" db="EMBL/GenBank/DDBJ databases">
        <title>The genome sequence of Gaeumannomyces graminis var. tritici strain R3-111a-1.</title>
        <authorList>
            <consortium name="The Broad Institute Genome Sequencing Platform"/>
            <person name="Ma L.-J."/>
            <person name="Dead R."/>
            <person name="Young S."/>
            <person name="Zeng Q."/>
            <person name="Koehrsen M."/>
            <person name="Alvarado L."/>
            <person name="Berlin A."/>
            <person name="Chapman S.B."/>
            <person name="Chen Z."/>
            <person name="Freedman E."/>
            <person name="Gellesch M."/>
            <person name="Goldberg J."/>
            <person name="Griggs A."/>
            <person name="Gujja S."/>
            <person name="Heilman E.R."/>
            <person name="Heiman D."/>
            <person name="Hepburn T."/>
            <person name="Howarth C."/>
            <person name="Jen D."/>
            <person name="Larson L."/>
            <person name="Mehta T."/>
            <person name="Neiman D."/>
            <person name="Pearson M."/>
            <person name="Roberts A."/>
            <person name="Saif S."/>
            <person name="Shea T."/>
            <person name="Shenoy N."/>
            <person name="Sisk P."/>
            <person name="Stolte C."/>
            <person name="Sykes S."/>
            <person name="Walk T."/>
            <person name="White J."/>
            <person name="Yandava C."/>
            <person name="Haas B."/>
            <person name="Nusbaum C."/>
            <person name="Birren B."/>
        </authorList>
    </citation>
    <scope>NUCLEOTIDE SEQUENCE [LARGE SCALE GENOMIC DNA]</scope>
    <source>
        <strain evidence="4">R3-111a-1</strain>
    </source>
</reference>
<protein>
    <recommendedName>
        <fullName evidence="1">SET domain-containing protein</fullName>
    </recommendedName>
</protein>
<dbReference type="HOGENOM" id="CLU_028281_0_0_1"/>
<dbReference type="Gene3D" id="1.25.40.10">
    <property type="entry name" value="Tetratricopeptide repeat domain"/>
    <property type="match status" value="1"/>
</dbReference>
<organism evidence="2">
    <name type="scientific">Gaeumannomyces tritici (strain R3-111a-1)</name>
    <name type="common">Wheat and barley take-all root rot fungus</name>
    <name type="synonym">Gaeumannomyces graminis var. tritici</name>
    <dbReference type="NCBI Taxonomy" id="644352"/>
    <lineage>
        <taxon>Eukaryota</taxon>
        <taxon>Fungi</taxon>
        <taxon>Dikarya</taxon>
        <taxon>Ascomycota</taxon>
        <taxon>Pezizomycotina</taxon>
        <taxon>Sordariomycetes</taxon>
        <taxon>Sordariomycetidae</taxon>
        <taxon>Magnaporthales</taxon>
        <taxon>Magnaporthaceae</taxon>
        <taxon>Gaeumannomyces</taxon>
    </lineage>
</organism>
<dbReference type="STRING" id="644352.J3PAU2"/>
<feature type="domain" description="SET" evidence="1">
    <location>
        <begin position="19"/>
        <end position="161"/>
    </location>
</feature>
<dbReference type="EMBL" id="GL385400">
    <property type="protein sequence ID" value="EJT71358.1"/>
    <property type="molecule type" value="Genomic_DNA"/>
</dbReference>
<dbReference type="VEuPathDB" id="FungiDB:GGTG_10617"/>
<dbReference type="InterPro" id="IPR053185">
    <property type="entry name" value="SET_domain_protein"/>
</dbReference>
<dbReference type="InterPro" id="IPR011990">
    <property type="entry name" value="TPR-like_helical_dom_sf"/>
</dbReference>
<proteinExistence type="predicted"/>
<dbReference type="InterPro" id="IPR001214">
    <property type="entry name" value="SET_dom"/>
</dbReference>
<dbReference type="RefSeq" id="XP_009226755.1">
    <property type="nucleotide sequence ID" value="XM_009228491.1"/>
</dbReference>
<gene>
    <name evidence="3" type="primary">20351075</name>
    <name evidence="2" type="ORF">GGTG_10617</name>
</gene>
<dbReference type="CDD" id="cd20071">
    <property type="entry name" value="SET_SMYD"/>
    <property type="match status" value="1"/>
</dbReference>
<dbReference type="PANTHER" id="PTHR47332">
    <property type="entry name" value="SET DOMAIN-CONTAINING PROTEIN 5"/>
    <property type="match status" value="1"/>
</dbReference>
<evidence type="ECO:0000259" key="1">
    <source>
        <dbReference type="PROSITE" id="PS50280"/>
    </source>
</evidence>
<dbReference type="GeneID" id="20351075"/>
<dbReference type="SMART" id="SM00317">
    <property type="entry name" value="SET"/>
    <property type="match status" value="1"/>
</dbReference>
<evidence type="ECO:0000313" key="2">
    <source>
        <dbReference type="EMBL" id="EJT71358.1"/>
    </source>
</evidence>
<name>J3PAU2_GAET3</name>
<dbReference type="PROSITE" id="PS50280">
    <property type="entry name" value="SET"/>
    <property type="match status" value="1"/>
</dbReference>
<reference evidence="2" key="3">
    <citation type="submission" date="2010-09" db="EMBL/GenBank/DDBJ databases">
        <title>Annotation of Gaeumannomyces graminis var. tritici R3-111a-1.</title>
        <authorList>
            <consortium name="The Broad Institute Genome Sequencing Platform"/>
            <person name="Ma L.-J."/>
            <person name="Dead R."/>
            <person name="Young S.K."/>
            <person name="Zeng Q."/>
            <person name="Gargeya S."/>
            <person name="Fitzgerald M."/>
            <person name="Haas B."/>
            <person name="Abouelleil A."/>
            <person name="Alvarado L."/>
            <person name="Arachchi H.M."/>
            <person name="Berlin A."/>
            <person name="Brown A."/>
            <person name="Chapman S.B."/>
            <person name="Chen Z."/>
            <person name="Dunbar C."/>
            <person name="Freedman E."/>
            <person name="Gearin G."/>
            <person name="Gellesch M."/>
            <person name="Goldberg J."/>
            <person name="Griggs A."/>
            <person name="Gujja S."/>
            <person name="Heiman D."/>
            <person name="Howarth C."/>
            <person name="Larson L."/>
            <person name="Lui A."/>
            <person name="MacDonald P.J.P."/>
            <person name="Mehta T."/>
            <person name="Montmayeur A."/>
            <person name="Murphy C."/>
            <person name="Neiman D."/>
            <person name="Pearson M."/>
            <person name="Priest M."/>
            <person name="Roberts A."/>
            <person name="Saif S."/>
            <person name="Shea T."/>
            <person name="Shenoy N."/>
            <person name="Sisk P."/>
            <person name="Stolte C."/>
            <person name="Sykes S."/>
            <person name="Yandava C."/>
            <person name="Wortman J."/>
            <person name="Nusbaum C."/>
            <person name="Birren B."/>
        </authorList>
    </citation>
    <scope>NUCLEOTIDE SEQUENCE</scope>
    <source>
        <strain evidence="2">R3-111a-1</strain>
    </source>
</reference>
<dbReference type="AlphaFoldDB" id="J3PAU2"/>
<sequence>MEAGTVATTQLPDDGAGQILYEVRRTADRGRGLFALKDIAEGARIMTEEPLMVATWPQDDTSMEITAGMKLLAMTKEKQRQFLSLYNSEKKKMHPFGGIIRTNAQSCGARSQMIATFATVSLINHSCEPNTHQAWNKEKEQETIHATRPIKAGEELTIAYVMFETTAVRQATLKAIYGFTCTCPVCSKPEPARAESDQRRSLVGVLDVKISDPQRVKDEPAGVLADCAALEQVLLDEFDGKPDQGIMVRLYYDAFQVVVSHADQARGIVFAQRAHRASVLAEGEDSPGTKKMAPLASLPSSHASFKLYGAAWRCRKTRVPQGLGDEDFKKWLYKLEQ</sequence>
<dbReference type="Gene3D" id="2.170.270.10">
    <property type="entry name" value="SET domain"/>
    <property type="match status" value="1"/>
</dbReference>
<evidence type="ECO:0000313" key="3">
    <source>
        <dbReference type="EnsemblFungi" id="EJT71358"/>
    </source>
</evidence>
<reference evidence="3" key="4">
    <citation type="journal article" date="2015" name="G3 (Bethesda)">
        <title>Genome sequences of three phytopathogenic species of the Magnaporthaceae family of fungi.</title>
        <authorList>
            <person name="Okagaki L.H."/>
            <person name="Nunes C.C."/>
            <person name="Sailsbery J."/>
            <person name="Clay B."/>
            <person name="Brown D."/>
            <person name="John T."/>
            <person name="Oh Y."/>
            <person name="Young N."/>
            <person name="Fitzgerald M."/>
            <person name="Haas B.J."/>
            <person name="Zeng Q."/>
            <person name="Young S."/>
            <person name="Adiconis X."/>
            <person name="Fan L."/>
            <person name="Levin J.Z."/>
            <person name="Mitchell T.K."/>
            <person name="Okubara P.A."/>
            <person name="Farman M.L."/>
            <person name="Kohn L.M."/>
            <person name="Birren B."/>
            <person name="Ma L.-J."/>
            <person name="Dean R.A."/>
        </authorList>
    </citation>
    <scope>NUCLEOTIDE SEQUENCE</scope>
    <source>
        <strain evidence="3">R3-111a-1</strain>
    </source>
</reference>
<dbReference type="SUPFAM" id="SSF82199">
    <property type="entry name" value="SET domain"/>
    <property type="match status" value="1"/>
</dbReference>
<dbReference type="eggNOG" id="KOG2084">
    <property type="taxonomic scope" value="Eukaryota"/>
</dbReference>
<reference evidence="3" key="5">
    <citation type="submission" date="2018-04" db="UniProtKB">
        <authorList>
            <consortium name="EnsemblFungi"/>
        </authorList>
    </citation>
    <scope>IDENTIFICATION</scope>
    <source>
        <strain evidence="3">R3-111a-1</strain>
    </source>
</reference>
<dbReference type="EnsemblFungi" id="EJT71358">
    <property type="protein sequence ID" value="EJT71358"/>
    <property type="gene ID" value="GGTG_10617"/>
</dbReference>
<dbReference type="PANTHER" id="PTHR47332:SF4">
    <property type="entry name" value="SET DOMAIN-CONTAINING PROTEIN 5"/>
    <property type="match status" value="1"/>
</dbReference>
<dbReference type="OrthoDB" id="265717at2759"/>
<dbReference type="InterPro" id="IPR046341">
    <property type="entry name" value="SET_dom_sf"/>
</dbReference>
<dbReference type="Pfam" id="PF00856">
    <property type="entry name" value="SET"/>
    <property type="match status" value="1"/>
</dbReference>
<reference evidence="2" key="2">
    <citation type="submission" date="2010-07" db="EMBL/GenBank/DDBJ databases">
        <authorList>
            <consortium name="The Broad Institute Genome Sequencing Platform"/>
            <consortium name="Broad Institute Genome Sequencing Center for Infectious Disease"/>
            <person name="Ma L.-J."/>
            <person name="Dead R."/>
            <person name="Young S."/>
            <person name="Zeng Q."/>
            <person name="Koehrsen M."/>
            <person name="Alvarado L."/>
            <person name="Berlin A."/>
            <person name="Chapman S.B."/>
            <person name="Chen Z."/>
            <person name="Freedman E."/>
            <person name="Gellesch M."/>
            <person name="Goldberg J."/>
            <person name="Griggs A."/>
            <person name="Gujja S."/>
            <person name="Heilman E.R."/>
            <person name="Heiman D."/>
            <person name="Hepburn T."/>
            <person name="Howarth C."/>
            <person name="Jen D."/>
            <person name="Larson L."/>
            <person name="Mehta T."/>
            <person name="Neiman D."/>
            <person name="Pearson M."/>
            <person name="Roberts A."/>
            <person name="Saif S."/>
            <person name="Shea T."/>
            <person name="Shenoy N."/>
            <person name="Sisk P."/>
            <person name="Stolte C."/>
            <person name="Sykes S."/>
            <person name="Walk T."/>
            <person name="White J."/>
            <person name="Yandava C."/>
            <person name="Haas B."/>
            <person name="Nusbaum C."/>
            <person name="Birren B."/>
        </authorList>
    </citation>
    <scope>NUCLEOTIDE SEQUENCE</scope>
    <source>
        <strain evidence="2">R3-111a-1</strain>
    </source>
</reference>